<name>A0ABR3FJF3_9AGAR</name>
<comment type="caution">
    <text evidence="2">The sequence shown here is derived from an EMBL/GenBank/DDBJ whole genome shotgun (WGS) entry which is preliminary data.</text>
</comment>
<gene>
    <name evidence="2" type="ORF">V5O48_006470</name>
</gene>
<keyword evidence="3" id="KW-1185">Reference proteome</keyword>
<sequence length="170" mass="19359">MVVIGGVPEHIGKLVRRVSNFYIGEKKDDCHWIIGGVIFRDAACGEEMLTDERLELDPKQHLARVLENDADRRKAKQYMKAARDAIPTLNATQTSTQRGLQVQPSQPAQPARPVQCRSSAQPNPPTYDKEREERNRHAQMIIQGLLSLWVKSDSRHKAKRKPNAHFSQEE</sequence>
<evidence type="ECO:0000313" key="3">
    <source>
        <dbReference type="Proteomes" id="UP001465976"/>
    </source>
</evidence>
<protein>
    <submittedName>
        <fullName evidence="2">Uncharacterized protein</fullName>
    </submittedName>
</protein>
<evidence type="ECO:0000256" key="1">
    <source>
        <dbReference type="SAM" id="MobiDB-lite"/>
    </source>
</evidence>
<dbReference type="EMBL" id="JBAHYK010000297">
    <property type="protein sequence ID" value="KAL0575515.1"/>
    <property type="molecule type" value="Genomic_DNA"/>
</dbReference>
<feature type="compositionally biased region" description="Polar residues" evidence="1">
    <location>
        <begin position="89"/>
        <end position="108"/>
    </location>
</feature>
<reference evidence="2 3" key="1">
    <citation type="submission" date="2024-02" db="EMBL/GenBank/DDBJ databases">
        <title>A draft genome for the cacao thread blight pathogen Marasmius crinis-equi.</title>
        <authorList>
            <person name="Cohen S.P."/>
            <person name="Baruah I.K."/>
            <person name="Amoako-Attah I."/>
            <person name="Bukari Y."/>
            <person name="Meinhardt L.W."/>
            <person name="Bailey B.A."/>
        </authorList>
    </citation>
    <scope>NUCLEOTIDE SEQUENCE [LARGE SCALE GENOMIC DNA]</scope>
    <source>
        <strain evidence="2 3">GH-76</strain>
    </source>
</reference>
<dbReference type="Proteomes" id="UP001465976">
    <property type="component" value="Unassembled WGS sequence"/>
</dbReference>
<organism evidence="2 3">
    <name type="scientific">Marasmius crinis-equi</name>
    <dbReference type="NCBI Taxonomy" id="585013"/>
    <lineage>
        <taxon>Eukaryota</taxon>
        <taxon>Fungi</taxon>
        <taxon>Dikarya</taxon>
        <taxon>Basidiomycota</taxon>
        <taxon>Agaricomycotina</taxon>
        <taxon>Agaricomycetes</taxon>
        <taxon>Agaricomycetidae</taxon>
        <taxon>Agaricales</taxon>
        <taxon>Marasmiineae</taxon>
        <taxon>Marasmiaceae</taxon>
        <taxon>Marasmius</taxon>
    </lineage>
</organism>
<accession>A0ABR3FJF3</accession>
<evidence type="ECO:0000313" key="2">
    <source>
        <dbReference type="EMBL" id="KAL0575515.1"/>
    </source>
</evidence>
<proteinExistence type="predicted"/>
<feature type="region of interest" description="Disordered" evidence="1">
    <location>
        <begin position="88"/>
        <end position="135"/>
    </location>
</feature>